<evidence type="ECO:0000313" key="12">
    <source>
        <dbReference type="Proteomes" id="UP000094598"/>
    </source>
</evidence>
<dbReference type="InterPro" id="IPR051906">
    <property type="entry name" value="TolC-like"/>
</dbReference>
<evidence type="ECO:0000256" key="9">
    <source>
        <dbReference type="SAM" id="SignalP"/>
    </source>
</evidence>
<dbReference type="GO" id="GO:1990281">
    <property type="term" value="C:efflux pump complex"/>
    <property type="evidence" value="ECO:0007669"/>
    <property type="project" value="TreeGrafter"/>
</dbReference>
<evidence type="ECO:0000313" key="10">
    <source>
        <dbReference type="EMBL" id="AOQ25314.1"/>
    </source>
</evidence>
<accession>A0AAC9HK52</accession>
<evidence type="ECO:0000256" key="2">
    <source>
        <dbReference type="ARBA" id="ARBA00007613"/>
    </source>
</evidence>
<dbReference type="EMBL" id="CP017019">
    <property type="protein sequence ID" value="AOQ25314.1"/>
    <property type="molecule type" value="Genomic_DNA"/>
</dbReference>
<keyword evidence="5" id="KW-0812">Transmembrane</keyword>
<dbReference type="AlphaFoldDB" id="A0AAC9HK52"/>
<dbReference type="PANTHER" id="PTHR30026:SF20">
    <property type="entry name" value="OUTER MEMBRANE PROTEIN TOLC"/>
    <property type="match status" value="1"/>
</dbReference>
<dbReference type="Gene3D" id="1.20.1600.10">
    <property type="entry name" value="Outer membrane efflux proteins (OEP)"/>
    <property type="match status" value="2"/>
</dbReference>
<keyword evidence="9" id="KW-0732">Signal</keyword>
<evidence type="ECO:0000313" key="11">
    <source>
        <dbReference type="EMBL" id="TYL11875.1"/>
    </source>
</evidence>
<feature type="signal peptide" evidence="9">
    <location>
        <begin position="1"/>
        <end position="25"/>
    </location>
</feature>
<evidence type="ECO:0000313" key="13">
    <source>
        <dbReference type="Proteomes" id="UP000322283"/>
    </source>
</evidence>
<gene>
    <name evidence="10" type="ORF">Maut_02902</name>
    <name evidence="11" type="ORF">MTAT_20760</name>
</gene>
<keyword evidence="7" id="KW-0998">Cell outer membrane</keyword>
<evidence type="ECO:0000256" key="4">
    <source>
        <dbReference type="ARBA" id="ARBA00022452"/>
    </source>
</evidence>
<keyword evidence="6" id="KW-0472">Membrane</keyword>
<keyword evidence="8" id="KW-0175">Coiled coil</keyword>
<comment type="similarity">
    <text evidence="2">Belongs to the outer membrane factor (OMF) (TC 1.B.17) family.</text>
</comment>
<dbReference type="InterPro" id="IPR003423">
    <property type="entry name" value="OMP_efflux"/>
</dbReference>
<evidence type="ECO:0000256" key="7">
    <source>
        <dbReference type="ARBA" id="ARBA00023237"/>
    </source>
</evidence>
<dbReference type="PANTHER" id="PTHR30026">
    <property type="entry name" value="OUTER MEMBRANE PROTEIN TOLC"/>
    <property type="match status" value="1"/>
</dbReference>
<proteinExistence type="inferred from homology"/>
<dbReference type="GO" id="GO:0015562">
    <property type="term" value="F:efflux transmembrane transporter activity"/>
    <property type="evidence" value="ECO:0007669"/>
    <property type="project" value="InterPro"/>
</dbReference>
<name>A0AAC9HK52_NEOTH</name>
<comment type="subcellular location">
    <subcellularLocation>
        <location evidence="1">Cell outer membrane</location>
    </subcellularLocation>
</comment>
<dbReference type="Proteomes" id="UP000094598">
    <property type="component" value="Chromosome"/>
</dbReference>
<keyword evidence="3" id="KW-0813">Transport</keyword>
<keyword evidence="13" id="KW-1185">Reference proteome</keyword>
<evidence type="ECO:0000256" key="8">
    <source>
        <dbReference type="SAM" id="Coils"/>
    </source>
</evidence>
<dbReference type="GO" id="GO:0009279">
    <property type="term" value="C:cell outer membrane"/>
    <property type="evidence" value="ECO:0007669"/>
    <property type="project" value="UniProtKB-SubCell"/>
</dbReference>
<evidence type="ECO:0000256" key="3">
    <source>
        <dbReference type="ARBA" id="ARBA00022448"/>
    </source>
</evidence>
<sequence length="376" mass="41317">MRIKMRKLLVALAAAVVIISFSISAAIAASGNDATGNRQALSLQKAIDMAIQNDKGLKSALAEIDRTRSLREQAQDNVSFTPVEGGYSGPYGPQIEATWLQLLGADLNYRASQRTYQADLDALALKVCKAYWDVQVAQEKLSLQEKAKQQALLSLQNARAAVQAGTISSAELAVKENLWKQAEDSLTAAQHDLDNAYTIFNNLVGLEADARPLLEEQPAYSPLDVVDLEYEVERVLENDPNVWKAQQNIDVKRWSAEMMYSSGSYTPYDARQAELQQAEYTLASVKETMAKATRSLYYQAKSLEENYGAAQAALKAAQEKLKVEQAKAAAGMNTKADLVAAELDVAKAQETLDELVRNHAYLKLAFEKPWAMSSSN</sequence>
<dbReference type="GO" id="GO:0015288">
    <property type="term" value="F:porin activity"/>
    <property type="evidence" value="ECO:0007669"/>
    <property type="project" value="TreeGrafter"/>
</dbReference>
<dbReference type="Pfam" id="PF02321">
    <property type="entry name" value="OEP"/>
    <property type="match status" value="1"/>
</dbReference>
<evidence type="ECO:0000256" key="6">
    <source>
        <dbReference type="ARBA" id="ARBA00023136"/>
    </source>
</evidence>
<evidence type="ECO:0000256" key="1">
    <source>
        <dbReference type="ARBA" id="ARBA00004442"/>
    </source>
</evidence>
<organism evidence="10 12">
    <name type="scientific">Neomoorella thermoacetica</name>
    <name type="common">Clostridium thermoaceticum</name>
    <dbReference type="NCBI Taxonomy" id="1525"/>
    <lineage>
        <taxon>Bacteria</taxon>
        <taxon>Bacillati</taxon>
        <taxon>Bacillota</taxon>
        <taxon>Clostridia</taxon>
        <taxon>Neomoorellales</taxon>
        <taxon>Neomoorellaceae</taxon>
        <taxon>Neomoorella</taxon>
    </lineage>
</organism>
<protein>
    <submittedName>
        <fullName evidence="10">Outer membrane efflux protein</fullName>
    </submittedName>
</protein>
<reference evidence="11 13" key="2">
    <citation type="submission" date="2019-05" db="EMBL/GenBank/DDBJ databases">
        <title>Genome sequence of Moorella thermoacetica ATCC 33924.</title>
        <authorList>
            <person name="Poehlein A."/>
            <person name="Bengelsdorf F.R."/>
            <person name="Duerre P."/>
            <person name="Daniel R."/>
        </authorList>
    </citation>
    <scope>NUCLEOTIDE SEQUENCE [LARGE SCALE GENOMIC DNA]</scope>
    <source>
        <strain evidence="11 13">ATCC 33924</strain>
    </source>
</reference>
<feature type="coiled-coil region" evidence="8">
    <location>
        <begin position="275"/>
        <end position="358"/>
    </location>
</feature>
<feature type="chain" id="PRO_5042125678" evidence="9">
    <location>
        <begin position="26"/>
        <end position="376"/>
    </location>
</feature>
<dbReference type="RefSeq" id="WP_231115102.1">
    <property type="nucleotide sequence ID" value="NZ_CP017019.1"/>
</dbReference>
<dbReference type="EMBL" id="VCDX01000007">
    <property type="protein sequence ID" value="TYL11875.1"/>
    <property type="molecule type" value="Genomic_DNA"/>
</dbReference>
<evidence type="ECO:0000256" key="5">
    <source>
        <dbReference type="ARBA" id="ARBA00022692"/>
    </source>
</evidence>
<keyword evidence="4" id="KW-1134">Transmembrane beta strand</keyword>
<reference evidence="10 12" key="1">
    <citation type="submission" date="2016-08" db="EMBL/GenBank/DDBJ databases">
        <title>Moorella thermoacetica DSM 103132.</title>
        <authorList>
            <person name="Jendresen C.B."/>
            <person name="Redl S.M."/>
            <person name="Jensen T.O."/>
            <person name="Nielsen A.T."/>
        </authorList>
    </citation>
    <scope>NUCLEOTIDE SEQUENCE [LARGE SCALE GENOMIC DNA]</scope>
    <source>
        <strain evidence="10 12">DSM 103132</strain>
    </source>
</reference>
<dbReference type="SUPFAM" id="SSF56954">
    <property type="entry name" value="Outer membrane efflux proteins (OEP)"/>
    <property type="match status" value="2"/>
</dbReference>
<dbReference type="Proteomes" id="UP000322283">
    <property type="component" value="Unassembled WGS sequence"/>
</dbReference>